<dbReference type="EMBL" id="ML739139">
    <property type="protein sequence ID" value="KAE8352187.1"/>
    <property type="molecule type" value="Genomic_DNA"/>
</dbReference>
<sequence length="127" mass="14559">MHVVKFASHFPIRSLFAEFCPPWYRTCADFGPFLCPTISRSCCECSLFRAEYQVAPIPAVRFHFGLSKDNLKLLQVTQLLSLKTRRRGRMVDVAQAQAQSLVRQIHGGLENMNRAFQECVNTLDDKH</sequence>
<reference evidence="2" key="1">
    <citation type="submission" date="2019-04" db="EMBL/GenBank/DDBJ databases">
        <title>Friends and foes A comparative genomics studyof 23 Aspergillus species from section Flavi.</title>
        <authorList>
            <consortium name="DOE Joint Genome Institute"/>
            <person name="Kjaerbolling I."/>
            <person name="Vesth T."/>
            <person name="Frisvad J.C."/>
            <person name="Nybo J.L."/>
            <person name="Theobald S."/>
            <person name="Kildgaard S."/>
            <person name="Isbrandt T."/>
            <person name="Kuo A."/>
            <person name="Sato A."/>
            <person name="Lyhne E.K."/>
            <person name="Kogle M.E."/>
            <person name="Wiebenga A."/>
            <person name="Kun R.S."/>
            <person name="Lubbers R.J."/>
            <person name="Makela M.R."/>
            <person name="Barry K."/>
            <person name="Chovatia M."/>
            <person name="Clum A."/>
            <person name="Daum C."/>
            <person name="Haridas S."/>
            <person name="He G."/>
            <person name="LaButti K."/>
            <person name="Lipzen A."/>
            <person name="Mondo S."/>
            <person name="Riley R."/>
            <person name="Salamov A."/>
            <person name="Simmons B.A."/>
            <person name="Magnuson J.K."/>
            <person name="Henrissat B."/>
            <person name="Mortensen U.H."/>
            <person name="Larsen T.O."/>
            <person name="Devries R.P."/>
            <person name="Grigoriev I.V."/>
            <person name="Machida M."/>
            <person name="Baker S.E."/>
            <person name="Andersen M.R."/>
        </authorList>
    </citation>
    <scope>NUCLEOTIDE SEQUENCE [LARGE SCALE GENOMIC DNA]</scope>
    <source>
        <strain evidence="2">CBS 553.77</strain>
    </source>
</reference>
<protein>
    <submittedName>
        <fullName evidence="1">Uncharacterized protein</fullName>
    </submittedName>
</protein>
<keyword evidence="2" id="KW-1185">Reference proteome</keyword>
<gene>
    <name evidence="1" type="ORF">BDV28DRAFT_135594</name>
</gene>
<evidence type="ECO:0000313" key="2">
    <source>
        <dbReference type="Proteomes" id="UP000327118"/>
    </source>
</evidence>
<name>A0A5N6Z3D0_9EURO</name>
<dbReference type="OrthoDB" id="2687876at2759"/>
<proteinExistence type="predicted"/>
<dbReference type="Proteomes" id="UP000327118">
    <property type="component" value="Unassembled WGS sequence"/>
</dbReference>
<evidence type="ECO:0000313" key="1">
    <source>
        <dbReference type="EMBL" id="KAE8352187.1"/>
    </source>
</evidence>
<dbReference type="AlphaFoldDB" id="A0A5N6Z3D0"/>
<organism evidence="1 2">
    <name type="scientific">Aspergillus coremiiformis</name>
    <dbReference type="NCBI Taxonomy" id="138285"/>
    <lineage>
        <taxon>Eukaryota</taxon>
        <taxon>Fungi</taxon>
        <taxon>Dikarya</taxon>
        <taxon>Ascomycota</taxon>
        <taxon>Pezizomycotina</taxon>
        <taxon>Eurotiomycetes</taxon>
        <taxon>Eurotiomycetidae</taxon>
        <taxon>Eurotiales</taxon>
        <taxon>Aspergillaceae</taxon>
        <taxon>Aspergillus</taxon>
        <taxon>Aspergillus subgen. Circumdati</taxon>
    </lineage>
</organism>
<accession>A0A5N6Z3D0</accession>